<protein>
    <submittedName>
        <fullName evidence="1">Uncharacterized protein</fullName>
    </submittedName>
</protein>
<name>A0A6C0JY04_9ZZZZ</name>
<evidence type="ECO:0000313" key="1">
    <source>
        <dbReference type="EMBL" id="QHU10273.1"/>
    </source>
</evidence>
<dbReference type="EMBL" id="MN740752">
    <property type="protein sequence ID" value="QHU10273.1"/>
    <property type="molecule type" value="Genomic_DNA"/>
</dbReference>
<sequence>MLYCITELRETLWFIVERWMMCIDNERVFREEMEDDEFMQKMIR</sequence>
<organism evidence="1">
    <name type="scientific">viral metagenome</name>
    <dbReference type="NCBI Taxonomy" id="1070528"/>
    <lineage>
        <taxon>unclassified sequences</taxon>
        <taxon>metagenomes</taxon>
        <taxon>organismal metagenomes</taxon>
    </lineage>
</organism>
<dbReference type="AlphaFoldDB" id="A0A6C0JY04"/>
<proteinExistence type="predicted"/>
<reference evidence="1" key="1">
    <citation type="journal article" date="2020" name="Nature">
        <title>Giant virus diversity and host interactions through global metagenomics.</title>
        <authorList>
            <person name="Schulz F."/>
            <person name="Roux S."/>
            <person name="Paez-Espino D."/>
            <person name="Jungbluth S."/>
            <person name="Walsh D.A."/>
            <person name="Denef V.J."/>
            <person name="McMahon K.D."/>
            <person name="Konstantinidis K.T."/>
            <person name="Eloe-Fadrosh E.A."/>
            <person name="Kyrpides N.C."/>
            <person name="Woyke T."/>
        </authorList>
    </citation>
    <scope>NUCLEOTIDE SEQUENCE</scope>
    <source>
        <strain evidence="1">GVMAG-S-1101164-67</strain>
    </source>
</reference>
<accession>A0A6C0JY04</accession>